<dbReference type="Gene3D" id="1.10.10.10">
    <property type="entry name" value="Winged helix-like DNA-binding domain superfamily/Winged helix DNA-binding domain"/>
    <property type="match status" value="1"/>
</dbReference>
<protein>
    <recommendedName>
        <fullName evidence="3">WG repeat-containing protein</fullName>
    </recommendedName>
</protein>
<keyword evidence="2" id="KW-1185">Reference proteome</keyword>
<accession>A0A510G919</accession>
<geneLocation type="plasmid" evidence="1 2">
    <name>pRA1</name>
</geneLocation>
<dbReference type="PANTHER" id="PTHR37841">
    <property type="entry name" value="GLR2918 PROTEIN"/>
    <property type="match status" value="1"/>
</dbReference>
<proteinExistence type="predicted"/>
<dbReference type="InterPro" id="IPR036388">
    <property type="entry name" value="WH-like_DNA-bd_sf"/>
</dbReference>
<evidence type="ECO:0000313" key="1">
    <source>
        <dbReference type="EMBL" id="BBJ32413.1"/>
    </source>
</evidence>
<dbReference type="RefSeq" id="WP_147144187.1">
    <property type="nucleotide sequence ID" value="NZ_AP019564.1"/>
</dbReference>
<dbReference type="InterPro" id="IPR032774">
    <property type="entry name" value="WG_beta_rep"/>
</dbReference>
<reference evidence="1 2" key="1">
    <citation type="submission" date="2019-04" db="EMBL/GenBank/DDBJ databases">
        <title>Draft genome sequence of Rickettsia asiatica Maytaro1284.</title>
        <authorList>
            <person name="Thu M."/>
            <person name="Qiu Y."/>
            <person name="Nakao R."/>
        </authorList>
    </citation>
    <scope>NUCLEOTIDE SEQUENCE [LARGE SCALE GENOMIC DNA]</scope>
    <source>
        <strain evidence="1 2">Maytaro1284</strain>
        <plasmid evidence="1 2">pRA1</plasmid>
    </source>
</reference>
<dbReference type="AlphaFoldDB" id="A0A510G919"/>
<sequence length="567" mass="65994">MQDMQYEKTVGQLTESKNLNSLKLIKISPCKQFHTLEGKQLYITRFLHVEKFHEPGLSPVYDKTGAYHINLKGEAAYTKRFNKTHGFYCGRAAVEDEDRWYHIDSHANRVYKQSYQWVGNYQENICVVRRSNKFYHIDLHGNKLYQEAYDYVGDFKDDIAVVYKDGKATHINPQGQLIHNKWHKQLGIFHKGFAIAEDNNGWFHVNILGNAIYRQRYKTIEPFYNGLAMIKAYDGTLGQIDTTGNIKLVISLSEIEAQIHKISVELSGFWKTYLINVAIELDLLNILPATTELLSKQLGIIEPNLQRLLRALWEIELISYNQNKNLWQVLPKGELLKNSPFLPQATKMWVRVATEKNWLKITDLLKQKTIYSYSSFKEQETTLKIKTEFYQALIGYTKLDTREFKNKINIADNTNILLFGIHSLALIEVLINKDKNSINLNYYNDQEIPEELIKNYNVNLITQDNLVKNYDLSIFCRFLQNHDDEKVIFYLRLAKDNKITRILLIETILTDNSPIGGAVDINIMVETGGKLRKLHDWEAILTQVGDLKIFHVLPLTDYLSVIDIRYQ</sequence>
<evidence type="ECO:0000313" key="2">
    <source>
        <dbReference type="Proteomes" id="UP000321183"/>
    </source>
</evidence>
<name>A0A510G919_9RICK</name>
<dbReference type="Gene3D" id="3.40.50.150">
    <property type="entry name" value="Vaccinia Virus protein VP39"/>
    <property type="match status" value="1"/>
</dbReference>
<dbReference type="EMBL" id="AP019564">
    <property type="protein sequence ID" value="BBJ32413.1"/>
    <property type="molecule type" value="Genomic_DNA"/>
</dbReference>
<gene>
    <name evidence="1" type="ORF">RAS_p090</name>
</gene>
<dbReference type="InterPro" id="IPR029063">
    <property type="entry name" value="SAM-dependent_MTases_sf"/>
</dbReference>
<dbReference type="Pfam" id="PF14903">
    <property type="entry name" value="WG_beta_rep"/>
    <property type="match status" value="1"/>
</dbReference>
<keyword evidence="1" id="KW-0614">Plasmid</keyword>
<dbReference type="PANTHER" id="PTHR37841:SF1">
    <property type="entry name" value="DUF3298 DOMAIN-CONTAINING PROTEIN"/>
    <property type="match status" value="1"/>
</dbReference>
<organism evidence="1 2">
    <name type="scientific">Rickettsia asiatica</name>
    <dbReference type="NCBI Taxonomy" id="238800"/>
    <lineage>
        <taxon>Bacteria</taxon>
        <taxon>Pseudomonadati</taxon>
        <taxon>Pseudomonadota</taxon>
        <taxon>Alphaproteobacteria</taxon>
        <taxon>Rickettsiales</taxon>
        <taxon>Rickettsiaceae</taxon>
        <taxon>Rickettsieae</taxon>
        <taxon>Rickettsia</taxon>
        <taxon>spotted fever group</taxon>
    </lineage>
</organism>
<dbReference type="KEGG" id="ras:RAS_p090"/>
<dbReference type="Proteomes" id="UP000321183">
    <property type="component" value="Plasmid pRA1"/>
</dbReference>
<evidence type="ECO:0008006" key="3">
    <source>
        <dbReference type="Google" id="ProtNLM"/>
    </source>
</evidence>